<dbReference type="Proteomes" id="UP000825729">
    <property type="component" value="Unassembled WGS sequence"/>
</dbReference>
<evidence type="ECO:0000313" key="3">
    <source>
        <dbReference type="Proteomes" id="UP000825729"/>
    </source>
</evidence>
<reference evidence="2 3" key="1">
    <citation type="submission" date="2021-07" db="EMBL/GenBank/DDBJ databases">
        <title>The Aristolochia fimbriata genome: insights into angiosperm evolution, floral development and chemical biosynthesis.</title>
        <authorList>
            <person name="Jiao Y."/>
        </authorList>
    </citation>
    <scope>NUCLEOTIDE SEQUENCE [LARGE SCALE GENOMIC DNA]</scope>
    <source>
        <strain evidence="2">IBCAS-2021</strain>
        <tissue evidence="2">Leaf</tissue>
    </source>
</reference>
<evidence type="ECO:0000313" key="2">
    <source>
        <dbReference type="EMBL" id="KAG9459432.1"/>
    </source>
</evidence>
<accession>A0AAV7FGX7</accession>
<dbReference type="AlphaFoldDB" id="A0AAV7FGX7"/>
<feature type="region of interest" description="Disordered" evidence="1">
    <location>
        <begin position="68"/>
        <end position="95"/>
    </location>
</feature>
<proteinExistence type="predicted"/>
<name>A0AAV7FGX7_ARIFI</name>
<protein>
    <submittedName>
        <fullName evidence="2">Uncharacterized protein</fullName>
    </submittedName>
</protein>
<feature type="compositionally biased region" description="Polar residues" evidence="1">
    <location>
        <begin position="79"/>
        <end position="95"/>
    </location>
</feature>
<gene>
    <name evidence="2" type="ORF">H6P81_003940</name>
</gene>
<comment type="caution">
    <text evidence="2">The sequence shown here is derived from an EMBL/GenBank/DDBJ whole genome shotgun (WGS) entry which is preliminary data.</text>
</comment>
<organism evidence="2 3">
    <name type="scientific">Aristolochia fimbriata</name>
    <name type="common">White veined hardy Dutchman's pipe vine</name>
    <dbReference type="NCBI Taxonomy" id="158543"/>
    <lineage>
        <taxon>Eukaryota</taxon>
        <taxon>Viridiplantae</taxon>
        <taxon>Streptophyta</taxon>
        <taxon>Embryophyta</taxon>
        <taxon>Tracheophyta</taxon>
        <taxon>Spermatophyta</taxon>
        <taxon>Magnoliopsida</taxon>
        <taxon>Magnoliidae</taxon>
        <taxon>Piperales</taxon>
        <taxon>Aristolochiaceae</taxon>
        <taxon>Aristolochia</taxon>
    </lineage>
</organism>
<keyword evidence="3" id="KW-1185">Reference proteome</keyword>
<evidence type="ECO:0000256" key="1">
    <source>
        <dbReference type="SAM" id="MobiDB-lite"/>
    </source>
</evidence>
<sequence length="154" mass="17530">MYHHHSKSSHPSSNINNILKPLINKNESHDHLELLNTTTIALLNNYKDDDHLLQYFYGAPAHSSMGYSTRAPPPMKQCSECSSWNRSADSGTSNEEAMKTNIYTKLPIHEQDHDEAFPRRREEMDLIEMVSNSSSKMIQKVQQVANIIPDVVHG</sequence>
<dbReference type="EMBL" id="JAINDJ010000002">
    <property type="protein sequence ID" value="KAG9459432.1"/>
    <property type="molecule type" value="Genomic_DNA"/>
</dbReference>